<organism evidence="10 11">
    <name type="scientific">Capsicum annuum</name>
    <name type="common">Capsicum pepper</name>
    <dbReference type="NCBI Taxonomy" id="4072"/>
    <lineage>
        <taxon>Eukaryota</taxon>
        <taxon>Viridiplantae</taxon>
        <taxon>Streptophyta</taxon>
        <taxon>Embryophyta</taxon>
        <taxon>Tracheophyta</taxon>
        <taxon>Spermatophyta</taxon>
        <taxon>Magnoliopsida</taxon>
        <taxon>eudicotyledons</taxon>
        <taxon>Gunneridae</taxon>
        <taxon>Pentapetalae</taxon>
        <taxon>asterids</taxon>
        <taxon>lamiids</taxon>
        <taxon>Solanales</taxon>
        <taxon>Solanaceae</taxon>
        <taxon>Solanoideae</taxon>
        <taxon>Capsiceae</taxon>
        <taxon>Capsicum</taxon>
    </lineage>
</organism>
<reference evidence="10 11" key="2">
    <citation type="journal article" date="2017" name="Genome Biol.">
        <title>New reference genome sequences of hot pepper reveal the massive evolution of plant disease-resistance genes by retroduplication.</title>
        <authorList>
            <person name="Kim S."/>
            <person name="Park J."/>
            <person name="Yeom S.I."/>
            <person name="Kim Y.M."/>
            <person name="Seo E."/>
            <person name="Kim K.T."/>
            <person name="Kim M.S."/>
            <person name="Lee J.M."/>
            <person name="Cheong K."/>
            <person name="Shin H.S."/>
            <person name="Kim S.B."/>
            <person name="Han K."/>
            <person name="Lee J."/>
            <person name="Park M."/>
            <person name="Lee H.A."/>
            <person name="Lee H.Y."/>
            <person name="Lee Y."/>
            <person name="Oh S."/>
            <person name="Lee J.H."/>
            <person name="Choi E."/>
            <person name="Choi E."/>
            <person name="Lee S.E."/>
            <person name="Jeon J."/>
            <person name="Kim H."/>
            <person name="Choi G."/>
            <person name="Song H."/>
            <person name="Lee J."/>
            <person name="Lee S.C."/>
            <person name="Kwon J.K."/>
            <person name="Lee H.Y."/>
            <person name="Koo N."/>
            <person name="Hong Y."/>
            <person name="Kim R.W."/>
            <person name="Kang W.H."/>
            <person name="Huh J.H."/>
            <person name="Kang B.C."/>
            <person name="Yang T.J."/>
            <person name="Lee Y.H."/>
            <person name="Bennetzen J.L."/>
            <person name="Choi D."/>
        </authorList>
    </citation>
    <scope>NUCLEOTIDE SEQUENCE [LARGE SCALE GENOMIC DNA]</scope>
    <source>
        <strain evidence="11">cv. CM334</strain>
    </source>
</reference>
<dbReference type="OMA" id="QACAVIT"/>
<dbReference type="GO" id="GO:0016020">
    <property type="term" value="C:membrane"/>
    <property type="evidence" value="ECO:0007669"/>
    <property type="project" value="UniProtKB-SubCell"/>
</dbReference>
<dbReference type="SUPFAM" id="SSF103473">
    <property type="entry name" value="MFS general substrate transporter"/>
    <property type="match status" value="1"/>
</dbReference>
<accession>A0A2G3AGN2</accession>
<evidence type="ECO:0000256" key="2">
    <source>
        <dbReference type="ARBA" id="ARBA00010992"/>
    </source>
</evidence>
<evidence type="ECO:0000256" key="5">
    <source>
        <dbReference type="ARBA" id="ARBA00022989"/>
    </source>
</evidence>
<dbReference type="Gramene" id="PHT93402">
    <property type="protein sequence ID" value="PHT93402"/>
    <property type="gene ID" value="T459_01284"/>
</dbReference>
<feature type="domain" description="Major facilitator superfamily (MFS) profile" evidence="9">
    <location>
        <begin position="1"/>
        <end position="186"/>
    </location>
</feature>
<dbReference type="InterPro" id="IPR036259">
    <property type="entry name" value="MFS_trans_sf"/>
</dbReference>
<evidence type="ECO:0000313" key="11">
    <source>
        <dbReference type="Proteomes" id="UP000222542"/>
    </source>
</evidence>
<dbReference type="Pfam" id="PF00083">
    <property type="entry name" value="Sugar_tr"/>
    <property type="match status" value="1"/>
</dbReference>
<dbReference type="InterPro" id="IPR005828">
    <property type="entry name" value="MFS_sugar_transport-like"/>
</dbReference>
<protein>
    <submittedName>
        <fullName evidence="10">Polyol transporter 3</fullName>
    </submittedName>
</protein>
<feature type="transmembrane region" description="Helical" evidence="8">
    <location>
        <begin position="50"/>
        <end position="68"/>
    </location>
</feature>
<dbReference type="AlphaFoldDB" id="A0A2G3AGN2"/>
<dbReference type="EMBL" id="AYRZ02000001">
    <property type="protein sequence ID" value="PHT93402.1"/>
    <property type="molecule type" value="Genomic_DNA"/>
</dbReference>
<feature type="transmembrane region" description="Helical" evidence="8">
    <location>
        <begin position="102"/>
        <end position="124"/>
    </location>
</feature>
<evidence type="ECO:0000256" key="8">
    <source>
        <dbReference type="SAM" id="Phobius"/>
    </source>
</evidence>
<dbReference type="STRING" id="4072.A0A2G3AGN2"/>
<keyword evidence="3" id="KW-0813">Transport</keyword>
<keyword evidence="5 8" id="KW-1133">Transmembrane helix</keyword>
<dbReference type="PANTHER" id="PTHR23500">
    <property type="entry name" value="SOLUTE CARRIER FAMILY 2, FACILITATED GLUCOSE TRANSPORTER"/>
    <property type="match status" value="1"/>
</dbReference>
<reference evidence="10 11" key="1">
    <citation type="journal article" date="2014" name="Nat. Genet.">
        <title>Genome sequence of the hot pepper provides insights into the evolution of pungency in Capsicum species.</title>
        <authorList>
            <person name="Kim S."/>
            <person name="Park M."/>
            <person name="Yeom S.I."/>
            <person name="Kim Y.M."/>
            <person name="Lee J.M."/>
            <person name="Lee H.A."/>
            <person name="Seo E."/>
            <person name="Choi J."/>
            <person name="Cheong K."/>
            <person name="Kim K.T."/>
            <person name="Jung K."/>
            <person name="Lee G.W."/>
            <person name="Oh S.K."/>
            <person name="Bae C."/>
            <person name="Kim S.B."/>
            <person name="Lee H.Y."/>
            <person name="Kim S.Y."/>
            <person name="Kim M.S."/>
            <person name="Kang B.C."/>
            <person name="Jo Y.D."/>
            <person name="Yang H.B."/>
            <person name="Jeong H.J."/>
            <person name="Kang W.H."/>
            <person name="Kwon J.K."/>
            <person name="Shin C."/>
            <person name="Lim J.Y."/>
            <person name="Park J.H."/>
            <person name="Huh J.H."/>
            <person name="Kim J.S."/>
            <person name="Kim B.D."/>
            <person name="Cohen O."/>
            <person name="Paran I."/>
            <person name="Suh M.C."/>
            <person name="Lee S.B."/>
            <person name="Kim Y.K."/>
            <person name="Shin Y."/>
            <person name="Noh S.J."/>
            <person name="Park J."/>
            <person name="Seo Y.S."/>
            <person name="Kwon S.Y."/>
            <person name="Kim H.A."/>
            <person name="Park J.M."/>
            <person name="Kim H.J."/>
            <person name="Choi S.B."/>
            <person name="Bosland P.W."/>
            <person name="Reeves G."/>
            <person name="Jo S.H."/>
            <person name="Lee B.W."/>
            <person name="Cho H.T."/>
            <person name="Choi H.S."/>
            <person name="Lee M.S."/>
            <person name="Yu Y."/>
            <person name="Do Choi Y."/>
            <person name="Park B.S."/>
            <person name="van Deynze A."/>
            <person name="Ashrafi H."/>
            <person name="Hill T."/>
            <person name="Kim W.T."/>
            <person name="Pai H.S."/>
            <person name="Ahn H.K."/>
            <person name="Yeam I."/>
            <person name="Giovannoni J.J."/>
            <person name="Rose J.K."/>
            <person name="Sorensen I."/>
            <person name="Lee S.J."/>
            <person name="Kim R.W."/>
            <person name="Choi I.Y."/>
            <person name="Choi B.S."/>
            <person name="Lim J.S."/>
            <person name="Lee Y.H."/>
            <person name="Choi D."/>
        </authorList>
    </citation>
    <scope>NUCLEOTIDE SEQUENCE [LARGE SCALE GENOMIC DNA]</scope>
    <source>
        <strain evidence="11">cv. CM334</strain>
    </source>
</reference>
<feature type="transmembrane region" description="Helical" evidence="8">
    <location>
        <begin position="20"/>
        <end position="38"/>
    </location>
</feature>
<evidence type="ECO:0000256" key="7">
    <source>
        <dbReference type="ARBA" id="ARBA00044504"/>
    </source>
</evidence>
<dbReference type="InterPro" id="IPR005829">
    <property type="entry name" value="Sugar_transporter_CS"/>
</dbReference>
<evidence type="ECO:0000259" key="9">
    <source>
        <dbReference type="PROSITE" id="PS50850"/>
    </source>
</evidence>
<keyword evidence="4 8" id="KW-0812">Transmembrane</keyword>
<dbReference type="InterPro" id="IPR045262">
    <property type="entry name" value="STP/PLT_plant"/>
</dbReference>
<dbReference type="PROSITE" id="PS50850">
    <property type="entry name" value="MFS"/>
    <property type="match status" value="1"/>
</dbReference>
<dbReference type="Gene3D" id="1.20.1250.20">
    <property type="entry name" value="MFS general substrate transporter like domains"/>
    <property type="match status" value="1"/>
</dbReference>
<dbReference type="SMR" id="A0A2G3AGN2"/>
<keyword evidence="6 8" id="KW-0472">Membrane</keyword>
<evidence type="ECO:0000256" key="4">
    <source>
        <dbReference type="ARBA" id="ARBA00022692"/>
    </source>
</evidence>
<keyword evidence="11" id="KW-1185">Reference proteome</keyword>
<feature type="transmembrane region" description="Helical" evidence="8">
    <location>
        <begin position="136"/>
        <end position="159"/>
    </location>
</feature>
<evidence type="ECO:0000256" key="3">
    <source>
        <dbReference type="ARBA" id="ARBA00022448"/>
    </source>
</evidence>
<dbReference type="PROSITE" id="PS00216">
    <property type="entry name" value="SUGAR_TRANSPORT_1"/>
    <property type="match status" value="1"/>
</dbReference>
<dbReference type="InterPro" id="IPR020846">
    <property type="entry name" value="MFS_dom"/>
</dbReference>
<proteinExistence type="inferred from homology"/>
<evidence type="ECO:0000256" key="1">
    <source>
        <dbReference type="ARBA" id="ARBA00004141"/>
    </source>
</evidence>
<feature type="transmembrane region" description="Helical" evidence="8">
    <location>
        <begin position="74"/>
        <end position="95"/>
    </location>
</feature>
<comment type="similarity">
    <text evidence="7">Belongs to the major facilitator superfamily. Phosphate:H(+) symporter (TC 2.A.1.9) family.</text>
</comment>
<sequence length="186" mass="20193">MSGAMIFVKEEFHISDVKTRVLAGILNLCALVGSLSAGRTSDYVGRRYTIFIALIILLIGFVIMGYSPTYAVLLVGRCVARVGVGFALMIALVYSSEVSSPLTYGFLTSLPEIGISTGILLGYLSNYIFSGLPLRLGWRIMLGIATIPSLFLAFGILKIPESPRWLIMKGRLGEAKEIMFKVSNSS</sequence>
<comment type="caution">
    <text evidence="10">The sequence shown here is derived from an EMBL/GenBank/DDBJ whole genome shotgun (WGS) entry which is preliminary data.</text>
</comment>
<dbReference type="GO" id="GO:0015144">
    <property type="term" value="F:carbohydrate transmembrane transporter activity"/>
    <property type="evidence" value="ECO:0007669"/>
    <property type="project" value="InterPro"/>
</dbReference>
<evidence type="ECO:0000256" key="6">
    <source>
        <dbReference type="ARBA" id="ARBA00023136"/>
    </source>
</evidence>
<evidence type="ECO:0000313" key="10">
    <source>
        <dbReference type="EMBL" id="PHT93402.1"/>
    </source>
</evidence>
<dbReference type="PANTHER" id="PTHR23500:SF599">
    <property type="entry name" value="MAJOR FACILITATOR SUPERFAMILY (MFS) PROFILE DOMAIN-CONTAINING PROTEIN"/>
    <property type="match status" value="1"/>
</dbReference>
<gene>
    <name evidence="10" type="ORF">T459_01284</name>
</gene>
<dbReference type="Proteomes" id="UP000222542">
    <property type="component" value="Unassembled WGS sequence"/>
</dbReference>
<name>A0A2G3AGN2_CAPAN</name>
<comment type="subcellular location">
    <subcellularLocation>
        <location evidence="1">Membrane</location>
        <topology evidence="1">Multi-pass membrane protein</topology>
    </subcellularLocation>
</comment>
<comment type="similarity">
    <text evidence="2">Belongs to the major facilitator superfamily. Sugar transporter (TC 2.A.1.1) family.</text>
</comment>